<feature type="signal peptide" evidence="6">
    <location>
        <begin position="1"/>
        <end position="37"/>
    </location>
</feature>
<dbReference type="OrthoDB" id="9761045at2"/>
<feature type="domain" description="Alpha-L-rhamnosidase six-hairpin glycosidase" evidence="9">
    <location>
        <begin position="998"/>
        <end position="1336"/>
    </location>
</feature>
<dbReference type="Gene3D" id="3.30.1920.20">
    <property type="match status" value="1"/>
</dbReference>
<dbReference type="PANTHER" id="PTHR33307:SF6">
    <property type="entry name" value="ALPHA-RHAMNOSIDASE (EUROFUNG)-RELATED"/>
    <property type="match status" value="1"/>
</dbReference>
<comment type="catalytic activity">
    <reaction evidence="1">
        <text>Hydrolysis of terminal non-reducing alpha-L-rhamnose residues in alpha-L-rhamnosides.</text>
        <dbReference type="EC" id="3.2.1.40"/>
    </reaction>
</comment>
<evidence type="ECO:0000259" key="8">
    <source>
        <dbReference type="Pfam" id="PF08531"/>
    </source>
</evidence>
<dbReference type="Gene3D" id="2.60.120.260">
    <property type="entry name" value="Galactose-binding domain-like"/>
    <property type="match status" value="5"/>
</dbReference>
<feature type="chain" id="PRO_5038974238" description="alpha-L-rhamnosidase" evidence="6">
    <location>
        <begin position="38"/>
        <end position="2418"/>
    </location>
</feature>
<dbReference type="SUPFAM" id="SSF48208">
    <property type="entry name" value="Six-hairpin glycosidases"/>
    <property type="match status" value="1"/>
</dbReference>
<feature type="compositionally biased region" description="Gly residues" evidence="4">
    <location>
        <begin position="2352"/>
        <end position="2375"/>
    </location>
</feature>
<protein>
    <recommendedName>
        <fullName evidence="2">alpha-L-rhamnosidase</fullName>
        <ecNumber evidence="2">3.2.1.40</ecNumber>
    </recommendedName>
</protein>
<dbReference type="InterPro" id="IPR008902">
    <property type="entry name" value="Rhamnosid_concanavalin"/>
</dbReference>
<dbReference type="GO" id="GO:0005975">
    <property type="term" value="P:carbohydrate metabolic process"/>
    <property type="evidence" value="ECO:0007669"/>
    <property type="project" value="InterPro"/>
</dbReference>
<evidence type="ECO:0000313" key="11">
    <source>
        <dbReference type="EMBL" id="PJJ65139.1"/>
    </source>
</evidence>
<evidence type="ECO:0000256" key="5">
    <source>
        <dbReference type="SAM" id="Phobius"/>
    </source>
</evidence>
<dbReference type="Pfam" id="PF17390">
    <property type="entry name" value="Bac_rhamnosid_C"/>
    <property type="match status" value="1"/>
</dbReference>
<dbReference type="Proteomes" id="UP000230161">
    <property type="component" value="Unassembled WGS sequence"/>
</dbReference>
<dbReference type="Gene3D" id="2.60.420.10">
    <property type="entry name" value="Maltose phosphorylase, domain 3"/>
    <property type="match status" value="1"/>
</dbReference>
<dbReference type="InterPro" id="IPR013783">
    <property type="entry name" value="Ig-like_fold"/>
</dbReference>
<evidence type="ECO:0000256" key="6">
    <source>
        <dbReference type="SAM" id="SignalP"/>
    </source>
</evidence>
<dbReference type="InterPro" id="IPR008928">
    <property type="entry name" value="6-hairpin_glycosidase_sf"/>
</dbReference>
<feature type="region of interest" description="Disordered" evidence="4">
    <location>
        <begin position="2338"/>
        <end position="2380"/>
    </location>
</feature>
<dbReference type="InterPro" id="IPR016007">
    <property type="entry name" value="Alpha_rhamnosid"/>
</dbReference>
<dbReference type="NCBIfam" id="NF047446">
    <property type="entry name" value="barrel_OmpL47"/>
    <property type="match status" value="3"/>
</dbReference>
<keyword evidence="5" id="KW-0812">Transmembrane</keyword>
<evidence type="ECO:0000256" key="4">
    <source>
        <dbReference type="SAM" id="MobiDB-lite"/>
    </source>
</evidence>
<gene>
    <name evidence="11" type="ORF">CLV54_0168</name>
</gene>
<comment type="caution">
    <text evidence="11">The sequence shown here is derived from an EMBL/GenBank/DDBJ whole genome shotgun (WGS) entry which is preliminary data.</text>
</comment>
<dbReference type="NCBIfam" id="TIGR01167">
    <property type="entry name" value="LPXTG_anchor"/>
    <property type="match status" value="1"/>
</dbReference>
<evidence type="ECO:0000256" key="3">
    <source>
        <dbReference type="ARBA" id="ARBA00022801"/>
    </source>
</evidence>
<keyword evidence="5" id="KW-0472">Membrane</keyword>
<name>A0A2M9C3S6_9MICO</name>
<feature type="domain" description="Alpha-L-rhamnosidase C-terminal" evidence="10">
    <location>
        <begin position="1339"/>
        <end position="1412"/>
    </location>
</feature>
<dbReference type="InterPro" id="IPR058094">
    <property type="entry name" value="Ig-like_OmpL47-like"/>
</dbReference>
<reference evidence="11 12" key="1">
    <citation type="submission" date="2017-11" db="EMBL/GenBank/DDBJ databases">
        <title>Genomic Encyclopedia of Archaeal and Bacterial Type Strains, Phase II (KMG-II): From Individual Species to Whole Genera.</title>
        <authorList>
            <person name="Goeker M."/>
        </authorList>
    </citation>
    <scope>NUCLEOTIDE SEQUENCE [LARGE SCALE GENOMIC DNA]</scope>
    <source>
        <strain evidence="11 12">DSM 25625</strain>
    </source>
</reference>
<evidence type="ECO:0000313" key="12">
    <source>
        <dbReference type="Proteomes" id="UP000230161"/>
    </source>
</evidence>
<keyword evidence="6" id="KW-0732">Signal</keyword>
<dbReference type="InterPro" id="IPR035396">
    <property type="entry name" value="Bac_rhamnosid6H"/>
</dbReference>
<dbReference type="PANTHER" id="PTHR33307">
    <property type="entry name" value="ALPHA-RHAMNOSIDASE (EUROFUNG)"/>
    <property type="match status" value="1"/>
</dbReference>
<dbReference type="Pfam" id="PF05592">
    <property type="entry name" value="Bac_rhamnosid"/>
    <property type="match status" value="1"/>
</dbReference>
<keyword evidence="5" id="KW-1133">Transmembrane helix</keyword>
<sequence length="2418" mass="253310">MSPTSSQGARTPLRSRGRALVAALLSLGLVASGAAFASIPANAAEPAPASVSLTDLEVENRTEPLGIDVAKPRFSWVTDTAARDVQQTSYRIRLATDEAQLDAAGVWDSGVVPSDASTAIEYGGPALDSATTYYWRVDVQTTAGDATASSTFGTGLYTDADWADSAWIGRDRLTNTAGIEMTLAGASWIHPPYSGANTPPGYFRKSFTLPADKQIDRAELVMTGDIGFSAHLNGAQVATGRAVADVWKTAKRVQVFPTPGENLLAVRLENTAKAFAAVVGKLTVRFTDGTTQDVVTDTSWASNQNANVGWQANGYDTTGWVPAASRGLYGTPETPWGNQVAIPAAATPDTRVSLDTSSWMTPPVSGNIPSAVFRKPITLSTTKEIAWAQMAVTGDQIFTAYWNGEQVAFNSGLNNEWQTARSVNLNAVPGENVVAFSLTTPGNSVNGGVLATVRVGYTDGTTEQITTGSSFKTLVTAESAAPAGWNDIGFDDSAWANAKNFALYGYGVYARRVTVPELAAGGDILNFQNSKWIWTPEASTSTAPAEDRAFRKTITAPAGHTATKAQIIITADDSFKLWVDGKLLGQTEGAVNEWQSSKKFTVDLSSSKTVIAVRTTNGPGSPAGLLVTARVTYDDASTQVVTSDDSWKAVKVIPDGFQATDFDDSAWPAAAVQANYGSGAWGTGVKLPTDPPAAAPLLRKEFSVDGPIASAKIYVAAGGYANVSLNGSPINDEILSPGFTDYDDHAQYTVTDLTDQLHPGANALGLELGRGFYGMTNGNVWNWQNPPWHDEPVARAVLRIEYTDGTTKDVVTDDSWKLHDGPTVLDDLYGGETYDAGKVQTGFDTVGFPDASWVPASEVNGPKGTLMNQQQQPIRVTDRLPAESITEPVDGVYVVTFPRVLAGTVEFTAQGEAGTTIRAQYGEKLLDNGRPNFSNNGGFQNGFQTDRFILAGTGAPETWAGTFSYKGFQYIEVTGWPGDEAPPLSAFTAEELHTDAPETGSFESSDDIMNRTHRAVVDTLLNNIHSIPTDTPMFEKNGWTGDAAVGAEMFMMNLDTQNLFEKWIGDINDSRDENGAPLVIAPSSDQWGQWGVAPPWHSAYILIPWWLYQYGGDVQVLQKYYDGMKGYVDLEYGRSDDGVVPQSRLGDWVSPEASPAGGNAPEDVRVSATAYLYTMLTSMEKTATLLGKTADAASFAEHAAVVKDAFNATFLDTAAGYYRGNGDRGYRQTHNVLALEFGLAPDAETAERVAASLAADVVAKGDKLNTGSLGTKYLLPVLTDYGYEDLAYKVAVQTEYPSWGFMIENDATTMWEHWSLDARSRGHYFLGTVDDWFYHYAAGIRSSETTGYRDITIDPAVTDDLEWAKATTQSPFGPVSVDWKKTGDDLSLTTHVPVGSTAVVHLPAPSRWAVTEGGKALEDVAGVRAVEQSGDDVLVTVGSGDYSFEVDAAAGAVGTVLESIDAIQAQADQELADGGINQKQHTDLGALVTEARTDALAALATIGSGDSAATARELAEVLLDLDAVDTWLGGLDAADDTGAALQQAAEAARELTDSTISALLGIEATAVFDAPAHKPGTPGTITAAVENSGQTAIEKVTAELLGLGEEWTRDPEGAASVGDSLAGGASASAKLGFTVPIEQLPGDVPATVDYGYRFNGATVGITVPVTVTVDSPVTMTAVTIDPTSTTPGGSTTLTATVHNNGIAPAVGHLEVAVPDGWVVPLATADVVLAPGADATLTAPVFVPVGADHSPATATLTADFVFGGVTFASGNADLGVTLAPVPATNPGYDHVDLGDATSEQAHNLTASSKSGTNTEAGLTRRYANQTDDNSHFEFDTAVVPGQPFMIRAIETYDKAQTKKYEIFVDDVLVTERLFTHTGGLGTETYEILVPASFATDSTVRVRMQFGDDQSFYDPSIADVWTLPVPADTVAPQVVATADPAAPSRTTGWYTSSPVTVSIAAQDDRDGVVGIESAVGDGALAAYTQPIVLDDDGQHVVRFRATDAAGNASASQTLPVKIDTVAPATTATLGEEFDGDTAATSGTVSFTAADATSGVASTSYRVDGGEWQQGGSVTVSEPGDFTVDYFSTDVAGNAEAAKTVTGTIVIPDVIAPTVSGSISAQGENGWYLEGAAVTITAEDSDSGVATIEYRLGDGDWSRYGSPVVLPEGESTIAFRATDNEGNVSAISSLSAEVDATAPTAWGWLSNGGRVTAVGGDSGSGIDHLQYSLDGETWVTGLTELIAEDAAPTTVRVQAIDRAGNTGEISALTRADAPQELTVTPGTPVLIESSGFEPGQSVRVELHSEPVVLTTVRADARGVIAAFAAIPGDVTPGGHTLVLVVDTDGGDPGDPGDPGTPGDGGNPGDGGEPGDGGQGGGSIEIPTTIASTGVNPLPWAILGGVLLLGGAWFALRRRRSTVITR</sequence>
<dbReference type="InterPro" id="IPR035398">
    <property type="entry name" value="Bac_rhamnosid_C"/>
</dbReference>
<feature type="transmembrane region" description="Helical" evidence="5">
    <location>
        <begin position="2390"/>
        <end position="2408"/>
    </location>
</feature>
<evidence type="ECO:0000259" key="9">
    <source>
        <dbReference type="Pfam" id="PF17389"/>
    </source>
</evidence>
<evidence type="ECO:0000256" key="1">
    <source>
        <dbReference type="ARBA" id="ARBA00001445"/>
    </source>
</evidence>
<dbReference type="EC" id="3.2.1.40" evidence="2"/>
<dbReference type="Pfam" id="PF25788">
    <property type="entry name" value="Ig_Rha78A_N"/>
    <property type="match status" value="1"/>
</dbReference>
<dbReference type="GO" id="GO:0030596">
    <property type="term" value="F:alpha-L-rhamnosidase activity"/>
    <property type="evidence" value="ECO:0007669"/>
    <property type="project" value="UniProtKB-EC"/>
</dbReference>
<dbReference type="RefSeq" id="WP_100343066.1">
    <property type="nucleotide sequence ID" value="NZ_PGFB01000001.1"/>
</dbReference>
<dbReference type="EMBL" id="PGFB01000001">
    <property type="protein sequence ID" value="PJJ65139.1"/>
    <property type="molecule type" value="Genomic_DNA"/>
</dbReference>
<proteinExistence type="predicted"/>
<keyword evidence="3" id="KW-0378">Hydrolase</keyword>
<evidence type="ECO:0000256" key="2">
    <source>
        <dbReference type="ARBA" id="ARBA00012652"/>
    </source>
</evidence>
<dbReference type="Gene3D" id="2.60.40.10">
    <property type="entry name" value="Immunoglobulins"/>
    <property type="match status" value="4"/>
</dbReference>
<accession>A0A2M9C3S6</accession>
<dbReference type="Pfam" id="PF17389">
    <property type="entry name" value="Bac_rhamnosid6H"/>
    <property type="match status" value="1"/>
</dbReference>
<feature type="domain" description="Bacterial alpha-L-rhamnosidase N-terminal" evidence="8">
    <location>
        <begin position="708"/>
        <end position="877"/>
    </location>
</feature>
<evidence type="ECO:0000259" key="7">
    <source>
        <dbReference type="Pfam" id="PF05592"/>
    </source>
</evidence>
<organism evidence="11 12">
    <name type="scientific">Compostimonas suwonensis</name>
    <dbReference type="NCBI Taxonomy" id="1048394"/>
    <lineage>
        <taxon>Bacteria</taxon>
        <taxon>Bacillati</taxon>
        <taxon>Actinomycetota</taxon>
        <taxon>Actinomycetes</taxon>
        <taxon>Micrococcales</taxon>
        <taxon>Microbacteriaceae</taxon>
        <taxon>Compostimonas</taxon>
    </lineage>
</organism>
<feature type="domain" description="Alpha-L-rhamnosidase concanavalin-like" evidence="7">
    <location>
        <begin position="890"/>
        <end position="979"/>
    </location>
</feature>
<dbReference type="InterPro" id="IPR012341">
    <property type="entry name" value="6hp_glycosidase-like_sf"/>
</dbReference>
<dbReference type="Gene3D" id="1.50.10.10">
    <property type="match status" value="1"/>
</dbReference>
<keyword evidence="12" id="KW-1185">Reference proteome</keyword>
<dbReference type="Pfam" id="PF08531">
    <property type="entry name" value="Bac_rhamnosid_N"/>
    <property type="match status" value="1"/>
</dbReference>
<dbReference type="InterPro" id="IPR013737">
    <property type="entry name" value="Bac_rhamnosid_N"/>
</dbReference>
<evidence type="ECO:0000259" key="10">
    <source>
        <dbReference type="Pfam" id="PF17390"/>
    </source>
</evidence>